<protein>
    <submittedName>
        <fullName evidence="1">Uncharacterized protein</fullName>
    </submittedName>
</protein>
<comment type="caution">
    <text evidence="1">The sequence shown here is derived from an EMBL/GenBank/DDBJ whole genome shotgun (WGS) entry which is preliminary data.</text>
</comment>
<accession>A0A8T0ETI0</accession>
<name>A0A8T0ETI0_ARGBR</name>
<sequence length="67" mass="7655">MSSTMLEQNANHILIITKIAEHFGVLWCVKGGRRVLNLTSQPLKKGIRLRLSTYRASNLEETHFCTK</sequence>
<dbReference type="AlphaFoldDB" id="A0A8T0ETI0"/>
<dbReference type="EMBL" id="JABXBU010001863">
    <property type="protein sequence ID" value="KAF8781606.1"/>
    <property type="molecule type" value="Genomic_DNA"/>
</dbReference>
<dbReference type="Proteomes" id="UP000807504">
    <property type="component" value="Unassembled WGS sequence"/>
</dbReference>
<reference evidence="1" key="2">
    <citation type="submission" date="2020-06" db="EMBL/GenBank/DDBJ databases">
        <authorList>
            <person name="Sheffer M."/>
        </authorList>
    </citation>
    <scope>NUCLEOTIDE SEQUENCE</scope>
</reference>
<evidence type="ECO:0000313" key="1">
    <source>
        <dbReference type="EMBL" id="KAF8781606.1"/>
    </source>
</evidence>
<evidence type="ECO:0000313" key="2">
    <source>
        <dbReference type="Proteomes" id="UP000807504"/>
    </source>
</evidence>
<keyword evidence="2" id="KW-1185">Reference proteome</keyword>
<reference evidence="1" key="1">
    <citation type="journal article" date="2020" name="bioRxiv">
        <title>Chromosome-level reference genome of the European wasp spider Argiope bruennichi: a resource for studies on range expansion and evolutionary adaptation.</title>
        <authorList>
            <person name="Sheffer M.M."/>
            <person name="Hoppe A."/>
            <person name="Krehenwinkel H."/>
            <person name="Uhl G."/>
            <person name="Kuss A.W."/>
            <person name="Jensen L."/>
            <person name="Jensen C."/>
            <person name="Gillespie R.G."/>
            <person name="Hoff K.J."/>
            <person name="Prost S."/>
        </authorList>
    </citation>
    <scope>NUCLEOTIDE SEQUENCE</scope>
</reference>
<gene>
    <name evidence="1" type="ORF">HNY73_011986</name>
</gene>
<organism evidence="1 2">
    <name type="scientific">Argiope bruennichi</name>
    <name type="common">Wasp spider</name>
    <name type="synonym">Aranea bruennichi</name>
    <dbReference type="NCBI Taxonomy" id="94029"/>
    <lineage>
        <taxon>Eukaryota</taxon>
        <taxon>Metazoa</taxon>
        <taxon>Ecdysozoa</taxon>
        <taxon>Arthropoda</taxon>
        <taxon>Chelicerata</taxon>
        <taxon>Arachnida</taxon>
        <taxon>Araneae</taxon>
        <taxon>Araneomorphae</taxon>
        <taxon>Entelegynae</taxon>
        <taxon>Araneoidea</taxon>
        <taxon>Araneidae</taxon>
        <taxon>Argiope</taxon>
    </lineage>
</organism>
<proteinExistence type="predicted"/>